<dbReference type="EMBL" id="CP042382">
    <property type="protein sequence ID" value="QEA39863.1"/>
    <property type="molecule type" value="Genomic_DNA"/>
</dbReference>
<dbReference type="Pfam" id="PF04069">
    <property type="entry name" value="OpuAC"/>
    <property type="match status" value="1"/>
</dbReference>
<dbReference type="Gene3D" id="3.40.190.10">
    <property type="entry name" value="Periplasmic binding protein-like II"/>
    <property type="match status" value="1"/>
</dbReference>
<evidence type="ECO:0000259" key="2">
    <source>
        <dbReference type="Pfam" id="PF04069"/>
    </source>
</evidence>
<dbReference type="Gene3D" id="3.40.190.120">
    <property type="entry name" value="Osmoprotection protein (prox), domain 2"/>
    <property type="match status" value="1"/>
</dbReference>
<dbReference type="OrthoDB" id="9781705at2"/>
<dbReference type="GO" id="GO:0022857">
    <property type="term" value="F:transmembrane transporter activity"/>
    <property type="evidence" value="ECO:0007669"/>
    <property type="project" value="InterPro"/>
</dbReference>
<dbReference type="SUPFAM" id="SSF53850">
    <property type="entry name" value="Periplasmic binding protein-like II"/>
    <property type="match status" value="1"/>
</dbReference>
<feature type="signal peptide" evidence="1">
    <location>
        <begin position="1"/>
        <end position="24"/>
    </location>
</feature>
<feature type="domain" description="ABC-type glycine betaine transport system substrate-binding" evidence="2">
    <location>
        <begin position="40"/>
        <end position="313"/>
    </location>
</feature>
<gene>
    <name evidence="3" type="ORF">FGL86_12815</name>
</gene>
<dbReference type="CDD" id="cd13616">
    <property type="entry name" value="PBP2_OsmF"/>
    <property type="match status" value="1"/>
</dbReference>
<reference evidence="3 4" key="1">
    <citation type="submission" date="2019-06" db="EMBL/GenBank/DDBJ databases">
        <title>Genome analyses of bacteria isolated from kimchi.</title>
        <authorList>
            <person name="Lee S."/>
            <person name="Ahn S."/>
            <person name="Roh S."/>
        </authorList>
    </citation>
    <scope>NUCLEOTIDE SEQUENCE [LARGE SCALE GENOMIC DNA]</scope>
    <source>
        <strain evidence="3 4">CBA4606</strain>
    </source>
</reference>
<dbReference type="GO" id="GO:0043190">
    <property type="term" value="C:ATP-binding cassette (ABC) transporter complex"/>
    <property type="evidence" value="ECO:0007669"/>
    <property type="project" value="InterPro"/>
</dbReference>
<accession>A0A5B8SYH2</accession>
<name>A0A5B8SYH2_9GAMM</name>
<dbReference type="AlphaFoldDB" id="A0A5B8SYH2"/>
<dbReference type="KEGG" id="paur:FGL86_12815"/>
<keyword evidence="4" id="KW-1185">Reference proteome</keyword>
<evidence type="ECO:0000256" key="1">
    <source>
        <dbReference type="SAM" id="SignalP"/>
    </source>
</evidence>
<proteinExistence type="predicted"/>
<dbReference type="Proteomes" id="UP000321272">
    <property type="component" value="Chromosome"/>
</dbReference>
<organism evidence="3 4">
    <name type="scientific">Pistricoccus aurantiacus</name>
    <dbReference type="NCBI Taxonomy" id="1883414"/>
    <lineage>
        <taxon>Bacteria</taxon>
        <taxon>Pseudomonadati</taxon>
        <taxon>Pseudomonadota</taxon>
        <taxon>Gammaproteobacteria</taxon>
        <taxon>Oceanospirillales</taxon>
        <taxon>Halomonadaceae</taxon>
        <taxon>Pistricoccus</taxon>
    </lineage>
</organism>
<evidence type="ECO:0000313" key="3">
    <source>
        <dbReference type="EMBL" id="QEA39863.1"/>
    </source>
</evidence>
<protein>
    <submittedName>
        <fullName evidence="3">ABC transporter substrate-binding protein</fullName>
    </submittedName>
</protein>
<keyword evidence="1" id="KW-0732">Signal</keyword>
<evidence type="ECO:0000313" key="4">
    <source>
        <dbReference type="Proteomes" id="UP000321272"/>
    </source>
</evidence>
<dbReference type="InterPro" id="IPR007210">
    <property type="entry name" value="ABC_Gly_betaine_transp_sub-bd"/>
</dbReference>
<sequence>MNRMLTWVTTLAMAAAVGLGAAQAEEKQQEKETDGQTKEPVIVSSKIDTEGAVLGELILQALKNGGVKVENRLQLGATNIMREAITAGEIDIYPEYTGNGAFFFDMTDSDVWKDADAAYEKVKELDREKNNIVWLTPAKANNTWAISVRGDLADEHDLKTLEDLSRYLEQGGDFKLAASAEFVESPVALPAFQKAYDFELDSDQLVVLSGGNTAATLRAAAQGTNGVNAAMAYGTDGGLKALDLRVLEDTKQVQPVYQPAPIVREEVLEVQPEIVTHLKPVFEALDLETLQQLNSEVAVNGVDPGKVAADFLASLDEKSDDPAEGKDSNKDE</sequence>
<feature type="chain" id="PRO_5022961005" evidence="1">
    <location>
        <begin position="25"/>
        <end position="332"/>
    </location>
</feature>